<dbReference type="EMBL" id="JBHSZO010000020">
    <property type="protein sequence ID" value="MFC7219329.1"/>
    <property type="molecule type" value="Genomic_DNA"/>
</dbReference>
<sequence>MRVELAGGVTVDGHSVWVDGASGPARWGNGAVAAAGAAAAVGPGDAPEGGVRAALAELGRLVAAGGVVAAGAGVELGAGFRSARLAGGRGEPRDAVFAALRVLGAEGAGRLGERGAVLVALFGPGATKRVGAAAAAAVREERWGAVRLAAAASDVLGPEQLEGVLALSAPAGVDPVGEVLPSVLAAQLRQVLEAVPAARRADLLLDLWERVLARHARARRRVRLLATQARQGRQEALRERRKRYEEDVFLADFTAGRDRRTPASVGAAARWVPRDHALHAVLHRLVDDARAATVLLDTAVAVTDHGVAEGLRRMEPMLALVGDRFGDQAVYQANRRIPGLVGLPARPGVQVRELVGLLRSPRRGEARFEAAVRQRLAHARDYAVLVGEELVEQVQELPTRIVHDWAAATMRHWREAAGPPAGRDPADAPAPPPWLARWFGPTTPLVERLGAPDGGEVVGDLLWYVELLDAQARLYGHERAVPAQDVDWLDPDPPAAGDPLTPRLDSVALAAAATAQLVSFGARPPKGVRSWDGLTAGLLAAIDVSAALDGEFAVPSALAAVDGAVLPGTGTRVRFAHGVRTLADWAAYMGNCIAGPHYADRARAGHCGLLALCDEHGTVLANAELRPMRPAARGWRVEEVAGRFNNSPDPELVRLFRAWVGTLPGAEPPRPGPREEERPPRRRVSPPVHEVAGPALTALLTPATVPAALAELAATAPESALVRLRRTDTAALTASCRRVIGEGGLIGLWEATSHRPLTDAIGRLDPVLRERYAGLESLTGDAPLPRSLRRLVRAPEVGAAYRLETAARRIRAVLGQLVCADDPLLAAALNRRVTVPLLCALTATATLRVPARELAEVAPPRAVTVPGYPASTLSDPSGPWRRALAGVCELGADPDAFWDRVAAGGLGVRRSWLGGGGWPALWARAQG</sequence>
<feature type="region of interest" description="Disordered" evidence="1">
    <location>
        <begin position="664"/>
        <end position="688"/>
    </location>
</feature>
<evidence type="ECO:0000313" key="2">
    <source>
        <dbReference type="EMBL" id="MFC7219329.1"/>
    </source>
</evidence>
<proteinExistence type="predicted"/>
<dbReference type="Proteomes" id="UP001596413">
    <property type="component" value="Unassembled WGS sequence"/>
</dbReference>
<protein>
    <submittedName>
        <fullName evidence="2">Uncharacterized protein</fullName>
    </submittedName>
</protein>
<organism evidence="2 3">
    <name type="scientific">Streptomyces polyrhachis</name>
    <dbReference type="NCBI Taxonomy" id="1282885"/>
    <lineage>
        <taxon>Bacteria</taxon>
        <taxon>Bacillati</taxon>
        <taxon>Actinomycetota</taxon>
        <taxon>Actinomycetes</taxon>
        <taxon>Kitasatosporales</taxon>
        <taxon>Streptomycetaceae</taxon>
        <taxon>Streptomyces</taxon>
    </lineage>
</organism>
<evidence type="ECO:0000313" key="3">
    <source>
        <dbReference type="Proteomes" id="UP001596413"/>
    </source>
</evidence>
<reference evidence="3" key="1">
    <citation type="journal article" date="2019" name="Int. J. Syst. Evol. Microbiol.">
        <title>The Global Catalogue of Microorganisms (GCM) 10K type strain sequencing project: providing services to taxonomists for standard genome sequencing and annotation.</title>
        <authorList>
            <consortium name="The Broad Institute Genomics Platform"/>
            <consortium name="The Broad Institute Genome Sequencing Center for Infectious Disease"/>
            <person name="Wu L."/>
            <person name="Ma J."/>
        </authorList>
    </citation>
    <scope>NUCLEOTIDE SEQUENCE [LARGE SCALE GENOMIC DNA]</scope>
    <source>
        <strain evidence="3">CGMCC 1.13681</strain>
    </source>
</reference>
<evidence type="ECO:0000256" key="1">
    <source>
        <dbReference type="SAM" id="MobiDB-lite"/>
    </source>
</evidence>
<dbReference type="RefSeq" id="WP_386414938.1">
    <property type="nucleotide sequence ID" value="NZ_JBHSZO010000020.1"/>
</dbReference>
<keyword evidence="3" id="KW-1185">Reference proteome</keyword>
<comment type="caution">
    <text evidence="2">The sequence shown here is derived from an EMBL/GenBank/DDBJ whole genome shotgun (WGS) entry which is preliminary data.</text>
</comment>
<gene>
    <name evidence="2" type="ORF">ACFQLX_14300</name>
</gene>
<accession>A0ABW2GJV8</accession>
<name>A0ABW2GJV8_9ACTN</name>